<dbReference type="EMBL" id="JANBPY010004015">
    <property type="protein sequence ID" value="KAJ1949443.1"/>
    <property type="molecule type" value="Genomic_DNA"/>
</dbReference>
<name>A0A9W8AMG4_9FUNG</name>
<dbReference type="InterPro" id="IPR024388">
    <property type="entry name" value="Ribosomal_mL58"/>
</dbReference>
<dbReference type="OrthoDB" id="6021263at2759"/>
<reference evidence="1" key="1">
    <citation type="submission" date="2022-07" db="EMBL/GenBank/DDBJ databases">
        <title>Phylogenomic reconstructions and comparative analyses of Kickxellomycotina fungi.</title>
        <authorList>
            <person name="Reynolds N.K."/>
            <person name="Stajich J.E."/>
            <person name="Barry K."/>
            <person name="Grigoriev I.V."/>
            <person name="Crous P."/>
            <person name="Smith M.E."/>
        </authorList>
    </citation>
    <scope>NUCLEOTIDE SEQUENCE</scope>
    <source>
        <strain evidence="1">RSA 1196</strain>
    </source>
</reference>
<dbReference type="Pfam" id="PF12824">
    <property type="entry name" value="MRP-L20"/>
    <property type="match status" value="1"/>
</dbReference>
<sequence>MTWVTRIITQSNQSSPVSFIRTLHTSHGRFLAASQSWCKTKKRVSDPEALLTTPNVIQTVPISPPASATVYDQRVLDDGSVFQARVPLDPQALPTVTETDLPPPIHPPREQKRHLSEEQITEIRELRAKDPAHWTNYRLAQKYNCNPVFISSVAPAPKEYIRQLCAKANEAWDKKGWKRRIITINRVKRRTLW</sequence>
<dbReference type="AlphaFoldDB" id="A0A9W8AMG4"/>
<dbReference type="GO" id="GO:0003735">
    <property type="term" value="F:structural constituent of ribosome"/>
    <property type="evidence" value="ECO:0007669"/>
    <property type="project" value="TreeGrafter"/>
</dbReference>
<gene>
    <name evidence="1" type="ORF">IWQ62_006732</name>
</gene>
<evidence type="ECO:0000313" key="1">
    <source>
        <dbReference type="EMBL" id="KAJ1949443.1"/>
    </source>
</evidence>
<evidence type="ECO:0000313" key="2">
    <source>
        <dbReference type="Proteomes" id="UP001150925"/>
    </source>
</evidence>
<keyword evidence="2" id="KW-1185">Reference proteome</keyword>
<comment type="caution">
    <text evidence="1">The sequence shown here is derived from an EMBL/GenBank/DDBJ whole genome shotgun (WGS) entry which is preliminary data.</text>
</comment>
<accession>A0A9W8AMG4</accession>
<proteinExistence type="predicted"/>
<organism evidence="1 2">
    <name type="scientific">Dispira parvispora</name>
    <dbReference type="NCBI Taxonomy" id="1520584"/>
    <lineage>
        <taxon>Eukaryota</taxon>
        <taxon>Fungi</taxon>
        <taxon>Fungi incertae sedis</taxon>
        <taxon>Zoopagomycota</taxon>
        <taxon>Kickxellomycotina</taxon>
        <taxon>Dimargaritomycetes</taxon>
        <taxon>Dimargaritales</taxon>
        <taxon>Dimargaritaceae</taxon>
        <taxon>Dispira</taxon>
    </lineage>
</organism>
<dbReference type="Proteomes" id="UP001150925">
    <property type="component" value="Unassembled WGS sequence"/>
</dbReference>
<dbReference type="PANTHER" id="PTHR28266">
    <property type="entry name" value="54S RIBOSOMAL PROTEIN L20, MITOCHONDRIAL"/>
    <property type="match status" value="1"/>
</dbReference>
<evidence type="ECO:0008006" key="3">
    <source>
        <dbReference type="Google" id="ProtNLM"/>
    </source>
</evidence>
<dbReference type="PANTHER" id="PTHR28266:SF1">
    <property type="entry name" value="LARGE RIBOSOMAL SUBUNIT PROTEIN ML58"/>
    <property type="match status" value="1"/>
</dbReference>
<dbReference type="GO" id="GO:0005762">
    <property type="term" value="C:mitochondrial large ribosomal subunit"/>
    <property type="evidence" value="ECO:0007669"/>
    <property type="project" value="TreeGrafter"/>
</dbReference>
<protein>
    <recommendedName>
        <fullName evidence="3">Mitochondrial ribosomal protein subunit L20-domain-containing protein</fullName>
    </recommendedName>
</protein>